<evidence type="ECO:0000256" key="1">
    <source>
        <dbReference type="SAM" id="MobiDB-lite"/>
    </source>
</evidence>
<proteinExistence type="predicted"/>
<evidence type="ECO:0000313" key="3">
    <source>
        <dbReference type="Proteomes" id="UP000008866"/>
    </source>
</evidence>
<dbReference type="AlphaFoldDB" id="D4AQP1"/>
<dbReference type="KEGG" id="abe:ARB_06551"/>
<dbReference type="Proteomes" id="UP000008866">
    <property type="component" value="Unassembled WGS sequence"/>
</dbReference>
<accession>D4AQP1</accession>
<feature type="region of interest" description="Disordered" evidence="1">
    <location>
        <begin position="1"/>
        <end position="24"/>
    </location>
</feature>
<evidence type="ECO:0000313" key="2">
    <source>
        <dbReference type="EMBL" id="EFE34785.1"/>
    </source>
</evidence>
<dbReference type="HOGENOM" id="CLU_217722_0_0_1"/>
<feature type="compositionally biased region" description="Acidic residues" evidence="1">
    <location>
        <begin position="1"/>
        <end position="12"/>
    </location>
</feature>
<sequence length="44" mass="5150">MAEAVGAEEGEAEEKREKKKRREVEVEVCGRRRKEQAWSFAEAR</sequence>
<comment type="caution">
    <text evidence="2">The sequence shown here is derived from an EMBL/GenBank/DDBJ whole genome shotgun (WGS) entry which is preliminary data.</text>
</comment>
<name>D4AQP1_ARTBC</name>
<keyword evidence="3" id="KW-1185">Reference proteome</keyword>
<protein>
    <submittedName>
        <fullName evidence="2">Uncharacterized protein</fullName>
    </submittedName>
</protein>
<dbReference type="GeneID" id="9521152"/>
<organism evidence="2 3">
    <name type="scientific">Arthroderma benhamiae (strain ATCC MYA-4681 / CBS 112371)</name>
    <name type="common">Trichophyton mentagrophytes</name>
    <dbReference type="NCBI Taxonomy" id="663331"/>
    <lineage>
        <taxon>Eukaryota</taxon>
        <taxon>Fungi</taxon>
        <taxon>Dikarya</taxon>
        <taxon>Ascomycota</taxon>
        <taxon>Pezizomycotina</taxon>
        <taxon>Eurotiomycetes</taxon>
        <taxon>Eurotiomycetidae</taxon>
        <taxon>Onygenales</taxon>
        <taxon>Arthrodermataceae</taxon>
        <taxon>Trichophyton</taxon>
    </lineage>
</organism>
<reference evidence="3" key="1">
    <citation type="journal article" date="2011" name="Genome Biol.">
        <title>Comparative and functional genomics provide insights into the pathogenicity of dermatophytic fungi.</title>
        <authorList>
            <person name="Burmester A."/>
            <person name="Shelest E."/>
            <person name="Gloeckner G."/>
            <person name="Heddergott C."/>
            <person name="Schindler S."/>
            <person name="Staib P."/>
            <person name="Heidel A."/>
            <person name="Felder M."/>
            <person name="Petzold A."/>
            <person name="Szafranski K."/>
            <person name="Feuermann M."/>
            <person name="Pedruzzi I."/>
            <person name="Priebe S."/>
            <person name="Groth M."/>
            <person name="Winkler R."/>
            <person name="Li W."/>
            <person name="Kniemeyer O."/>
            <person name="Schroeckh V."/>
            <person name="Hertweck C."/>
            <person name="Hube B."/>
            <person name="White T.C."/>
            <person name="Platzer M."/>
            <person name="Guthke R."/>
            <person name="Heitman J."/>
            <person name="Woestemeyer J."/>
            <person name="Zipfel P.F."/>
            <person name="Monod M."/>
            <person name="Brakhage A.A."/>
        </authorList>
    </citation>
    <scope>NUCLEOTIDE SEQUENCE [LARGE SCALE GENOMIC DNA]</scope>
    <source>
        <strain evidence="3">ATCC MYA-4681 / CBS 112371</strain>
    </source>
</reference>
<dbReference type="RefSeq" id="XP_003015425.1">
    <property type="nucleotide sequence ID" value="XM_003015379.1"/>
</dbReference>
<gene>
    <name evidence="2" type="ORF">ARB_06551</name>
</gene>
<dbReference type="EMBL" id="ABSU01000005">
    <property type="protein sequence ID" value="EFE34785.1"/>
    <property type="molecule type" value="Genomic_DNA"/>
</dbReference>